<dbReference type="HAMAP" id="MF_00265">
    <property type="entry name" value="VapC_Nob1"/>
    <property type="match status" value="1"/>
</dbReference>
<dbReference type="Proteomes" id="UP001601521">
    <property type="component" value="Unassembled WGS sequence"/>
</dbReference>
<name>A0ABW6NSQ7_9NOCA</name>
<protein>
    <recommendedName>
        <fullName evidence="6">Ribonuclease VapC</fullName>
        <shortName evidence="6">RNase VapC</shortName>
        <ecNumber evidence="6">3.1.-.-</ecNumber>
    </recommendedName>
    <alternativeName>
        <fullName evidence="6">Toxin VapC</fullName>
    </alternativeName>
</protein>
<feature type="domain" description="PIN" evidence="7">
    <location>
        <begin position="2"/>
        <end position="124"/>
    </location>
</feature>
<reference evidence="8 9" key="1">
    <citation type="submission" date="2024-10" db="EMBL/GenBank/DDBJ databases">
        <title>The Natural Products Discovery Center: Release of the First 8490 Sequenced Strains for Exploring Actinobacteria Biosynthetic Diversity.</title>
        <authorList>
            <person name="Kalkreuter E."/>
            <person name="Kautsar S.A."/>
            <person name="Yang D."/>
            <person name="Bader C.D."/>
            <person name="Teijaro C.N."/>
            <person name="Fluegel L."/>
            <person name="Davis C.M."/>
            <person name="Simpson J.R."/>
            <person name="Lauterbach L."/>
            <person name="Steele A.D."/>
            <person name="Gui C."/>
            <person name="Meng S."/>
            <person name="Li G."/>
            <person name="Viehrig K."/>
            <person name="Ye F."/>
            <person name="Su P."/>
            <person name="Kiefer A.F."/>
            <person name="Nichols A."/>
            <person name="Cepeda A.J."/>
            <person name="Yan W."/>
            <person name="Fan B."/>
            <person name="Jiang Y."/>
            <person name="Adhikari A."/>
            <person name="Zheng C.-J."/>
            <person name="Schuster L."/>
            <person name="Cowan T.M."/>
            <person name="Smanski M.J."/>
            <person name="Chevrette M.G."/>
            <person name="De Carvalho L.P.S."/>
            <person name="Shen B."/>
        </authorList>
    </citation>
    <scope>NUCLEOTIDE SEQUENCE [LARGE SCALE GENOMIC DNA]</scope>
    <source>
        <strain evidence="8 9">NPDC004550</strain>
    </source>
</reference>
<dbReference type="PANTHER" id="PTHR35901:SF1">
    <property type="entry name" value="EXONUCLEASE VAPC9"/>
    <property type="match status" value="1"/>
</dbReference>
<comment type="function">
    <text evidence="6">Toxic component of a toxin-antitoxin (TA) system. An RNase.</text>
</comment>
<dbReference type="RefSeq" id="WP_387253757.1">
    <property type="nucleotide sequence ID" value="NZ_JBIALX010000012.1"/>
</dbReference>
<keyword evidence="5 6" id="KW-0460">Magnesium</keyword>
<comment type="caution">
    <text evidence="8">The sequence shown here is derived from an EMBL/GenBank/DDBJ whole genome shotgun (WGS) entry which is preliminary data.</text>
</comment>
<proteinExistence type="inferred from homology"/>
<keyword evidence="1 6" id="KW-1277">Toxin-antitoxin system</keyword>
<feature type="binding site" evidence="6">
    <location>
        <position position="99"/>
    </location>
    <ligand>
        <name>Mg(2+)</name>
        <dbReference type="ChEBI" id="CHEBI:18420"/>
    </ligand>
</feature>
<evidence type="ECO:0000256" key="2">
    <source>
        <dbReference type="ARBA" id="ARBA00022722"/>
    </source>
</evidence>
<comment type="similarity">
    <text evidence="6">Belongs to the PINc/VapC protein family.</text>
</comment>
<keyword evidence="3 6" id="KW-0479">Metal-binding</keyword>
<dbReference type="InterPro" id="IPR051619">
    <property type="entry name" value="TypeII_TA_RNase_PINc/VapC"/>
</dbReference>
<evidence type="ECO:0000256" key="4">
    <source>
        <dbReference type="ARBA" id="ARBA00022801"/>
    </source>
</evidence>
<keyword evidence="9" id="KW-1185">Reference proteome</keyword>
<dbReference type="SUPFAM" id="SSF88723">
    <property type="entry name" value="PIN domain-like"/>
    <property type="match status" value="1"/>
</dbReference>
<dbReference type="InterPro" id="IPR044153">
    <property type="entry name" value="PIN_Pae0151-like"/>
</dbReference>
<dbReference type="EMBL" id="JBIALX010000012">
    <property type="protein sequence ID" value="MFF0456824.1"/>
    <property type="molecule type" value="Genomic_DNA"/>
</dbReference>
<evidence type="ECO:0000256" key="6">
    <source>
        <dbReference type="HAMAP-Rule" id="MF_00265"/>
    </source>
</evidence>
<keyword evidence="2 6" id="KW-0540">Nuclease</keyword>
<evidence type="ECO:0000256" key="5">
    <source>
        <dbReference type="ARBA" id="ARBA00022842"/>
    </source>
</evidence>
<keyword evidence="6" id="KW-0800">Toxin</keyword>
<dbReference type="InterPro" id="IPR029060">
    <property type="entry name" value="PIN-like_dom_sf"/>
</dbReference>
<comment type="cofactor">
    <cofactor evidence="6">
        <name>Mg(2+)</name>
        <dbReference type="ChEBI" id="CHEBI:18420"/>
    </cofactor>
</comment>
<organism evidence="8 9">
    <name type="scientific">Nocardia africana</name>
    <dbReference type="NCBI Taxonomy" id="134964"/>
    <lineage>
        <taxon>Bacteria</taxon>
        <taxon>Bacillati</taxon>
        <taxon>Actinomycetota</taxon>
        <taxon>Actinomycetes</taxon>
        <taxon>Mycobacteriales</taxon>
        <taxon>Nocardiaceae</taxon>
        <taxon>Nocardia</taxon>
    </lineage>
</organism>
<evidence type="ECO:0000313" key="8">
    <source>
        <dbReference type="EMBL" id="MFF0456824.1"/>
    </source>
</evidence>
<evidence type="ECO:0000256" key="3">
    <source>
        <dbReference type="ARBA" id="ARBA00022723"/>
    </source>
</evidence>
<dbReference type="InterPro" id="IPR002716">
    <property type="entry name" value="PIN_dom"/>
</dbReference>
<dbReference type="InterPro" id="IPR022907">
    <property type="entry name" value="VapC_family"/>
</dbReference>
<dbReference type="Pfam" id="PF01850">
    <property type="entry name" value="PIN"/>
    <property type="match status" value="1"/>
</dbReference>
<feature type="binding site" evidence="6">
    <location>
        <position position="5"/>
    </location>
    <ligand>
        <name>Mg(2+)</name>
        <dbReference type="ChEBI" id="CHEBI:18420"/>
    </ligand>
</feature>
<evidence type="ECO:0000313" key="9">
    <source>
        <dbReference type="Proteomes" id="UP001601521"/>
    </source>
</evidence>
<dbReference type="EC" id="3.1.-.-" evidence="6"/>
<gene>
    <name evidence="6" type="primary">vapC</name>
    <name evidence="8" type="ORF">ACFYTH_25980</name>
</gene>
<evidence type="ECO:0000259" key="7">
    <source>
        <dbReference type="Pfam" id="PF01850"/>
    </source>
</evidence>
<keyword evidence="4 6" id="KW-0378">Hydrolase</keyword>
<dbReference type="PANTHER" id="PTHR35901">
    <property type="entry name" value="RIBONUCLEASE VAPC3"/>
    <property type="match status" value="1"/>
</dbReference>
<accession>A0ABW6NSQ7</accession>
<dbReference type="CDD" id="cd09873">
    <property type="entry name" value="PIN_Pae0151-like"/>
    <property type="match status" value="1"/>
</dbReference>
<sequence>MIVLDTSALIELLTDERGLRREVAARLIAEERAGEKPYAPALIDAEAAKVLRRLARKALPEDRATEAIDELAAMDLVRCTFDHLLPRIWELRHNMYPFDAVYAALAEDLGAALVTTDTKFEPVAASGIIRCRVETLGMTAR</sequence>
<dbReference type="Gene3D" id="3.40.50.1010">
    <property type="entry name" value="5'-nuclease"/>
    <property type="match status" value="1"/>
</dbReference>
<evidence type="ECO:0000256" key="1">
    <source>
        <dbReference type="ARBA" id="ARBA00022649"/>
    </source>
</evidence>